<comment type="caution">
    <text evidence="1">The sequence shown here is derived from an EMBL/GenBank/DDBJ whole genome shotgun (WGS) entry which is preliminary data.</text>
</comment>
<evidence type="ECO:0000313" key="2">
    <source>
        <dbReference type="Proteomes" id="UP001482620"/>
    </source>
</evidence>
<dbReference type="Proteomes" id="UP001482620">
    <property type="component" value="Unassembled WGS sequence"/>
</dbReference>
<gene>
    <name evidence="1" type="ORF">ILYODFUR_036257</name>
</gene>
<proteinExistence type="predicted"/>
<sequence length="102" mass="11433">MQLPLFVYKYCMCVHIRLLRSVDPTIHALLLIFPLPALLSSHPFLFLCLHLSVFAHRPVHCSTPFPLRQRGASFCIHPAAACSITILRPSAAYSENIQIHAA</sequence>
<evidence type="ECO:0000313" key="1">
    <source>
        <dbReference type="EMBL" id="MEQ2250087.1"/>
    </source>
</evidence>
<reference evidence="1 2" key="1">
    <citation type="submission" date="2021-06" db="EMBL/GenBank/DDBJ databases">
        <authorList>
            <person name="Palmer J.M."/>
        </authorList>
    </citation>
    <scope>NUCLEOTIDE SEQUENCE [LARGE SCALE GENOMIC DNA]</scope>
    <source>
        <strain evidence="2">if_2019</strain>
        <tissue evidence="1">Muscle</tissue>
    </source>
</reference>
<organism evidence="1 2">
    <name type="scientific">Ilyodon furcidens</name>
    <name type="common">goldbreast splitfin</name>
    <dbReference type="NCBI Taxonomy" id="33524"/>
    <lineage>
        <taxon>Eukaryota</taxon>
        <taxon>Metazoa</taxon>
        <taxon>Chordata</taxon>
        <taxon>Craniata</taxon>
        <taxon>Vertebrata</taxon>
        <taxon>Euteleostomi</taxon>
        <taxon>Actinopterygii</taxon>
        <taxon>Neopterygii</taxon>
        <taxon>Teleostei</taxon>
        <taxon>Neoteleostei</taxon>
        <taxon>Acanthomorphata</taxon>
        <taxon>Ovalentaria</taxon>
        <taxon>Atherinomorphae</taxon>
        <taxon>Cyprinodontiformes</taxon>
        <taxon>Goodeidae</taxon>
        <taxon>Ilyodon</taxon>
    </lineage>
</organism>
<keyword evidence="2" id="KW-1185">Reference proteome</keyword>
<name>A0ABV0V1W7_9TELE</name>
<protein>
    <submittedName>
        <fullName evidence="1">Uncharacterized protein</fullName>
    </submittedName>
</protein>
<accession>A0ABV0V1W7</accession>
<dbReference type="EMBL" id="JAHRIQ010088369">
    <property type="protein sequence ID" value="MEQ2250087.1"/>
    <property type="molecule type" value="Genomic_DNA"/>
</dbReference>